<organism evidence="1 2">
    <name type="scientific">Alectoria fallacina</name>
    <dbReference type="NCBI Taxonomy" id="1903189"/>
    <lineage>
        <taxon>Eukaryota</taxon>
        <taxon>Fungi</taxon>
        <taxon>Dikarya</taxon>
        <taxon>Ascomycota</taxon>
        <taxon>Pezizomycotina</taxon>
        <taxon>Lecanoromycetes</taxon>
        <taxon>OSLEUM clade</taxon>
        <taxon>Lecanoromycetidae</taxon>
        <taxon>Lecanorales</taxon>
        <taxon>Lecanorineae</taxon>
        <taxon>Parmeliaceae</taxon>
        <taxon>Alectoria</taxon>
    </lineage>
</organism>
<name>A0A8H3F1C0_9LECA</name>
<proteinExistence type="predicted"/>
<keyword evidence="2" id="KW-1185">Reference proteome</keyword>
<dbReference type="AlphaFoldDB" id="A0A8H3F1C0"/>
<reference evidence="1" key="1">
    <citation type="submission" date="2021-03" db="EMBL/GenBank/DDBJ databases">
        <authorList>
            <person name="Tagirdzhanova G."/>
        </authorList>
    </citation>
    <scope>NUCLEOTIDE SEQUENCE</scope>
</reference>
<evidence type="ECO:0000313" key="1">
    <source>
        <dbReference type="EMBL" id="CAF9917456.1"/>
    </source>
</evidence>
<gene>
    <name evidence="1" type="ORF">ALECFALPRED_000229</name>
</gene>
<dbReference type="EMBL" id="CAJPDR010000100">
    <property type="protein sequence ID" value="CAF9917456.1"/>
    <property type="molecule type" value="Genomic_DNA"/>
</dbReference>
<protein>
    <submittedName>
        <fullName evidence="1">Uncharacterized protein</fullName>
    </submittedName>
</protein>
<accession>A0A8H3F1C0</accession>
<dbReference type="Proteomes" id="UP000664203">
    <property type="component" value="Unassembled WGS sequence"/>
</dbReference>
<evidence type="ECO:0000313" key="2">
    <source>
        <dbReference type="Proteomes" id="UP000664203"/>
    </source>
</evidence>
<comment type="caution">
    <text evidence="1">The sequence shown here is derived from an EMBL/GenBank/DDBJ whole genome shotgun (WGS) entry which is preliminary data.</text>
</comment>
<sequence>MAGTKLSLDSSGVLIVGDSTTTLAELSPHSVFTVGGKSFTADGADLVEYAGDASRVSWSVVTALTATRVAVVCVSLSSCEALPMAELTQVTTSVLRKRAHRTFNAA</sequence>